<feature type="transmembrane region" description="Helical" evidence="1">
    <location>
        <begin position="89"/>
        <end position="107"/>
    </location>
</feature>
<dbReference type="SUPFAM" id="SSF103473">
    <property type="entry name" value="MFS general substrate transporter"/>
    <property type="match status" value="1"/>
</dbReference>
<feature type="transmembrane region" description="Helical" evidence="1">
    <location>
        <begin position="47"/>
        <end position="69"/>
    </location>
</feature>
<keyword evidence="3" id="KW-1185">Reference proteome</keyword>
<comment type="caution">
    <text evidence="2">The sequence shown here is derived from an EMBL/GenBank/DDBJ whole genome shotgun (WGS) entry which is preliminary data.</text>
</comment>
<feature type="transmembrane region" description="Helical" evidence="1">
    <location>
        <begin position="398"/>
        <end position="417"/>
    </location>
</feature>
<reference evidence="2 3" key="1">
    <citation type="submission" date="2019-07" db="EMBL/GenBank/DDBJ databases">
        <title>Genomics analysis of Aphanomyces spp. identifies a new class of oomycete effector associated with host adaptation.</title>
        <authorList>
            <person name="Gaulin E."/>
        </authorList>
    </citation>
    <scope>NUCLEOTIDE SEQUENCE [LARGE SCALE GENOMIC DNA]</scope>
    <source>
        <strain evidence="2 3">ATCC 201684</strain>
    </source>
</reference>
<protein>
    <recommendedName>
        <fullName evidence="4">Major facilitator superfamily (MFS) profile domain-containing protein</fullName>
    </recommendedName>
</protein>
<dbReference type="Proteomes" id="UP000481153">
    <property type="component" value="Unassembled WGS sequence"/>
</dbReference>
<evidence type="ECO:0008006" key="4">
    <source>
        <dbReference type="Google" id="ProtNLM"/>
    </source>
</evidence>
<evidence type="ECO:0000313" key="3">
    <source>
        <dbReference type="Proteomes" id="UP000481153"/>
    </source>
</evidence>
<accession>A0A6G0WG80</accession>
<sequence>MSCFLSYWRLSVPSKSEEEIEAEKWLFLVPRRHGQFYFLRSIRFNRWYLVVVAFLNLFFVGFALSFNFLDEAIDGFFHGEPAGYAVRAQVVRMSMFALSTALIGPFIERRGPRMSMAIAAALVILGSVFAEFSILFHVYPLLYVGTAVLMPVGYGIMMIVSVSTYCWYGWGSLVWLSIYGALLHRKSDNIFMQVSQDLDNDGLHHVFLLLGGLVLVFTLLATMVLRTPPPNYAVNGSDIHCIPLNKAPAAAHVQDNYLSVGMTLVNYDAVAQNQSIPTDGVYFSYVKALSVGQCIFSSDFFFLYLAFAASASPMSLFLTELPILVNVVLEASWVSELRVEYCLRSWQRFRSADATIRIFYANPAFVRKMVFKAFLLFQSIAIAVLLKNIDNIDALQWPLYITAGSSGVGFGLIPSLLADLFGVYNAGTMNGLILTSWCCGSLVVTSVMGEPSHIALEIPSHIKGLLIISTIGCVIMVFVRSSSMDRFYRGYQLTICSKVVIQRPSRRLALEQPIDTMSQEGPLERIYEWTKEQRAINQASESNSPSPVFCTTNMSEMKSELVLPPARY</sequence>
<feature type="transmembrane region" description="Helical" evidence="1">
    <location>
        <begin position="429"/>
        <end position="449"/>
    </location>
</feature>
<dbReference type="InterPro" id="IPR036259">
    <property type="entry name" value="MFS_trans_sf"/>
</dbReference>
<feature type="transmembrane region" description="Helical" evidence="1">
    <location>
        <begin position="369"/>
        <end position="386"/>
    </location>
</feature>
<evidence type="ECO:0000313" key="2">
    <source>
        <dbReference type="EMBL" id="KAF0725754.1"/>
    </source>
</evidence>
<gene>
    <name evidence="2" type="ORF">Ae201684_015841</name>
</gene>
<name>A0A6G0WG80_9STRA</name>
<dbReference type="EMBL" id="VJMJ01000233">
    <property type="protein sequence ID" value="KAF0725754.1"/>
    <property type="molecule type" value="Genomic_DNA"/>
</dbReference>
<evidence type="ECO:0000256" key="1">
    <source>
        <dbReference type="SAM" id="Phobius"/>
    </source>
</evidence>
<keyword evidence="1" id="KW-0472">Membrane</keyword>
<feature type="transmembrane region" description="Helical" evidence="1">
    <location>
        <begin position="203"/>
        <end position="225"/>
    </location>
</feature>
<keyword evidence="1" id="KW-1133">Transmembrane helix</keyword>
<feature type="transmembrane region" description="Helical" evidence="1">
    <location>
        <begin position="119"/>
        <end position="142"/>
    </location>
</feature>
<feature type="transmembrane region" description="Helical" evidence="1">
    <location>
        <begin position="154"/>
        <end position="182"/>
    </location>
</feature>
<proteinExistence type="predicted"/>
<organism evidence="2 3">
    <name type="scientific">Aphanomyces euteiches</name>
    <dbReference type="NCBI Taxonomy" id="100861"/>
    <lineage>
        <taxon>Eukaryota</taxon>
        <taxon>Sar</taxon>
        <taxon>Stramenopiles</taxon>
        <taxon>Oomycota</taxon>
        <taxon>Saprolegniomycetes</taxon>
        <taxon>Saprolegniales</taxon>
        <taxon>Verrucalvaceae</taxon>
        <taxon>Aphanomyces</taxon>
    </lineage>
</organism>
<feature type="transmembrane region" description="Helical" evidence="1">
    <location>
        <begin position="461"/>
        <end position="479"/>
    </location>
</feature>
<dbReference type="VEuPathDB" id="FungiDB:AeMF1_014338"/>
<dbReference type="AlphaFoldDB" id="A0A6G0WG80"/>
<keyword evidence="1" id="KW-0812">Transmembrane</keyword>